<gene>
    <name evidence="3" type="ORF">FVD38_17450</name>
</gene>
<dbReference type="EMBL" id="VPFD01000019">
    <property type="protein sequence ID" value="TXF98094.1"/>
    <property type="molecule type" value="Genomic_DNA"/>
</dbReference>
<name>A0A5C7G1Y0_9BURK</name>
<sequence>MSQREKRLGALAMLGLAVGVAGVLAPPLDVDWTRLDRKPDEITHVGASPGFGLAPAASIPAPATEQGAARRIYPFSIIPGGVADKDELARVIRTDAVVAAHYAGFDVANARAVTVTAPRAVYVSYRKGDQVYWTKKKLMLAPGETLLTDGKNEMRARCANRISDVPMYPVEAHGPTESELDSFVTEDGGGMMAVAAGLEGLDDVPSTGQRYPTEVFPNGAGLLAGAAPAAQSRLADLMGGPPARYGSAISNGGTLGGGSGDGATTPSTGTPVGSTPTPGVDGNGSAGSGDNPGGGNTPGGNDAPGGGQPGTPTPSTPTPSTPTPDPGTGPGSDPDPGPGPNPELPPLTPGVPGTPDGPDTPGTPGVPGTPENPGIPGIPGTPGGPPDDIEVEPNDPVDVPEPGTLWLGGAAFAAMLWLRRKGPRARS</sequence>
<evidence type="ECO:0000259" key="2">
    <source>
        <dbReference type="Pfam" id="PF07589"/>
    </source>
</evidence>
<dbReference type="AlphaFoldDB" id="A0A5C7G1Y0"/>
<comment type="caution">
    <text evidence="3">The sequence shown here is derived from an EMBL/GenBank/DDBJ whole genome shotgun (WGS) entry which is preliminary data.</text>
</comment>
<feature type="compositionally biased region" description="Gly residues" evidence="1">
    <location>
        <begin position="281"/>
        <end position="309"/>
    </location>
</feature>
<dbReference type="Proteomes" id="UP000321413">
    <property type="component" value="Unassembled WGS sequence"/>
</dbReference>
<feature type="domain" description="Ice-binding protein C-terminal" evidence="2">
    <location>
        <begin position="398"/>
        <end position="420"/>
    </location>
</feature>
<organism evidence="3 4">
    <name type="scientific">Massilia arenae</name>
    <dbReference type="NCBI Taxonomy" id="2603288"/>
    <lineage>
        <taxon>Bacteria</taxon>
        <taxon>Pseudomonadati</taxon>
        <taxon>Pseudomonadota</taxon>
        <taxon>Betaproteobacteria</taxon>
        <taxon>Burkholderiales</taxon>
        <taxon>Oxalobacteraceae</taxon>
        <taxon>Telluria group</taxon>
        <taxon>Massilia</taxon>
    </lineage>
</organism>
<feature type="compositionally biased region" description="Pro residues" evidence="1">
    <location>
        <begin position="311"/>
        <end position="349"/>
    </location>
</feature>
<feature type="compositionally biased region" description="Low complexity" evidence="1">
    <location>
        <begin position="262"/>
        <end position="280"/>
    </location>
</feature>
<feature type="region of interest" description="Disordered" evidence="1">
    <location>
        <begin position="248"/>
        <end position="402"/>
    </location>
</feature>
<protein>
    <submittedName>
        <fullName evidence="3">PEP-CTERM sorting domain-containing protein</fullName>
    </submittedName>
</protein>
<evidence type="ECO:0000313" key="3">
    <source>
        <dbReference type="EMBL" id="TXF98094.1"/>
    </source>
</evidence>
<accession>A0A5C7G1Y0</accession>
<feature type="compositionally biased region" description="Low complexity" evidence="1">
    <location>
        <begin position="350"/>
        <end position="375"/>
    </location>
</feature>
<keyword evidence="4" id="KW-1185">Reference proteome</keyword>
<proteinExistence type="predicted"/>
<dbReference type="RefSeq" id="WP_147935991.1">
    <property type="nucleotide sequence ID" value="NZ_VPFD01000019.1"/>
</dbReference>
<dbReference type="InterPro" id="IPR013424">
    <property type="entry name" value="Ice-binding_C"/>
</dbReference>
<reference evidence="3 4" key="1">
    <citation type="submission" date="2019-08" db="EMBL/GenBank/DDBJ databases">
        <title>Massilia golmudensis sp. nov., isolated from sand in the Qinghai-Tibetan Plateau.</title>
        <authorList>
            <person name="Zhang B."/>
        </authorList>
    </citation>
    <scope>NUCLEOTIDE SEQUENCE [LARGE SCALE GENOMIC DNA]</scope>
    <source>
        <strain evidence="3 4">GEM5</strain>
    </source>
</reference>
<evidence type="ECO:0000256" key="1">
    <source>
        <dbReference type="SAM" id="MobiDB-lite"/>
    </source>
</evidence>
<evidence type="ECO:0000313" key="4">
    <source>
        <dbReference type="Proteomes" id="UP000321413"/>
    </source>
</evidence>
<dbReference type="Pfam" id="PF07589">
    <property type="entry name" value="PEP-CTERM"/>
    <property type="match status" value="1"/>
</dbReference>